<evidence type="ECO:0000313" key="2">
    <source>
        <dbReference type="Proteomes" id="UP001317613"/>
    </source>
</evidence>
<accession>A0AC59HN19</accession>
<dbReference type="Proteomes" id="UP001317613">
    <property type="component" value="Chromosome"/>
</dbReference>
<sequence>MSPKKRKYLNLIKTNPVIFGNLVGFNDLGELHNDWLKSFLFEKDDQTLLAHRGSFKTTTLAIAIALLMVLFPNKNIIFLRKTDTDVVEIILQVAKVLSSKYFKTLVFALYGVELVLLKETTTEIDTNLKTSSRGTSQLLGMGIYASLTGKHADIVITDDIVNIKDRVSRAERERTKLQYQELQNVKNRGGRFINTGTPWHKEDAISKMPNVKKFDCYETGLIDKEQRQALQQAMTPSLFAANYELKHIADSESLFTAPTYTDSINLIYNGVAHIDAAYGGDDSTALTIFKEQKDGTIIGYGRKWQKHVDDCLPEILRLHQHYQAGTFHTETNGDKGYLAKNLRECGQFVTEYHESMNKFIKISTYLRKYWHLIIWLEDTDKEYIAEILDYTENAEHDDAPDSAASLLRTLSLKNPQSLEERMDAAKFFFG</sequence>
<reference evidence="1" key="1">
    <citation type="submission" date="2022-08" db="EMBL/GenBank/DDBJ databases">
        <title>Molecular epidemiological analysis of five strains of VanD-type vancomycin-resistant Enterococcus faecalis.</title>
        <authorList>
            <person name="Mimura K."/>
            <person name="Hashimoto Y."/>
            <person name="Tomita H."/>
        </authorList>
    </citation>
    <scope>NUCLEOTIDE SEQUENCE</scope>
    <source>
        <strain evidence="1">SVR2332</strain>
    </source>
</reference>
<dbReference type="EMBL" id="AP026729">
    <property type="protein sequence ID" value="BDQ61098.1"/>
    <property type="molecule type" value="Genomic_DNA"/>
</dbReference>
<protein>
    <submittedName>
        <fullName evidence="1">Uncharacterized protein</fullName>
    </submittedName>
</protein>
<proteinExistence type="predicted"/>
<gene>
    <name evidence="1" type="ORF">EfsSVR2332_11760</name>
</gene>
<evidence type="ECO:0000313" key="1">
    <source>
        <dbReference type="EMBL" id="BDQ61098.1"/>
    </source>
</evidence>
<name>A0AC59HN19_ENTFL</name>
<organism evidence="1 2">
    <name type="scientific">Enterococcus faecalis</name>
    <name type="common">Streptococcus faecalis</name>
    <dbReference type="NCBI Taxonomy" id="1351"/>
    <lineage>
        <taxon>Bacteria</taxon>
        <taxon>Bacillati</taxon>
        <taxon>Bacillota</taxon>
        <taxon>Bacilli</taxon>
        <taxon>Lactobacillales</taxon>
        <taxon>Enterococcaceae</taxon>
        <taxon>Enterococcus</taxon>
    </lineage>
</organism>